<dbReference type="SUPFAM" id="SSF52402">
    <property type="entry name" value="Adenine nucleotide alpha hydrolases-like"/>
    <property type="match status" value="1"/>
</dbReference>
<comment type="caution">
    <text evidence="3">The sequence shown here is derived from an EMBL/GenBank/DDBJ whole genome shotgun (WGS) entry which is preliminary data.</text>
</comment>
<feature type="compositionally biased region" description="Polar residues" evidence="1">
    <location>
        <begin position="133"/>
        <end position="142"/>
    </location>
</feature>
<sequence length="400" mass="44889">MTIPQSSTSPPPPPPTLTYTNMDLDSLLAQEIEDLNKDTSTKVREAVILDRPDPNAFDYDSSSSSSEDEDSGRGRRLRFLRFKRSPSPHHRGPYYRSYAPGSDDYEDDLAIRDPQLYEITEKNRVIDYEHAGPSTTGTTATVIPTDGNDDDNDNDDRTGEHSLVGRKHRSSSHRRRPAELVFSDVPVTITNPDQIMVQLDYGLSSAHLGKKSRKYLMACDFSEESSYAMEWAMGTLLRSGDVIHVVSVIGLDEDLDDMDEEEKYRLWQELDRNSKLLISKVKSILGHLLLYNIKINIYSIAGQTRESIINLIRTIPLTMVVCGSRGRSALKGMFMGGVSTHLVQKSPVPVSVVRPQKKKKKYTKKLTGAQKLSQSVRDGQLQVDEIEGMHTLSINSHDGY</sequence>
<evidence type="ECO:0000256" key="1">
    <source>
        <dbReference type="SAM" id="MobiDB-lite"/>
    </source>
</evidence>
<feature type="compositionally biased region" description="Basic and acidic residues" evidence="1">
    <location>
        <begin position="35"/>
        <end position="53"/>
    </location>
</feature>
<name>A0A1X2I3E6_9FUNG</name>
<dbReference type="PANTHER" id="PTHR46100">
    <property type="entry name" value="IMP2'P"/>
    <property type="match status" value="1"/>
</dbReference>
<dbReference type="Gene3D" id="3.40.50.620">
    <property type="entry name" value="HUPs"/>
    <property type="match status" value="1"/>
</dbReference>
<feature type="region of interest" description="Disordered" evidence="1">
    <location>
        <begin position="35"/>
        <end position="107"/>
    </location>
</feature>
<protein>
    <recommendedName>
        <fullName evidence="2">UspA domain-containing protein</fullName>
    </recommendedName>
</protein>
<feature type="compositionally biased region" description="Basic residues" evidence="1">
    <location>
        <begin position="164"/>
        <end position="175"/>
    </location>
</feature>
<gene>
    <name evidence="3" type="ORF">BCR42DRAFT_425147</name>
</gene>
<accession>A0A1X2I3E6</accession>
<dbReference type="InterPro" id="IPR014729">
    <property type="entry name" value="Rossmann-like_a/b/a_fold"/>
</dbReference>
<dbReference type="InterPro" id="IPR006015">
    <property type="entry name" value="Universal_stress_UspA"/>
</dbReference>
<dbReference type="PRINTS" id="PR01438">
    <property type="entry name" value="UNVRSLSTRESS"/>
</dbReference>
<dbReference type="STRING" id="90262.A0A1X2I3E6"/>
<feature type="compositionally biased region" description="Basic residues" evidence="1">
    <location>
        <begin position="74"/>
        <end position="93"/>
    </location>
</feature>
<evidence type="ECO:0000259" key="2">
    <source>
        <dbReference type="Pfam" id="PF00582"/>
    </source>
</evidence>
<dbReference type="AlphaFoldDB" id="A0A1X2I3E6"/>
<evidence type="ECO:0000313" key="4">
    <source>
        <dbReference type="Proteomes" id="UP000193560"/>
    </source>
</evidence>
<dbReference type="EMBL" id="MCGE01000031">
    <property type="protein sequence ID" value="ORZ08443.1"/>
    <property type="molecule type" value="Genomic_DNA"/>
</dbReference>
<dbReference type="InterPro" id="IPR006016">
    <property type="entry name" value="UspA"/>
</dbReference>
<dbReference type="Proteomes" id="UP000193560">
    <property type="component" value="Unassembled WGS sequence"/>
</dbReference>
<feature type="region of interest" description="Disordered" evidence="1">
    <location>
        <begin position="130"/>
        <end position="175"/>
    </location>
</feature>
<proteinExistence type="predicted"/>
<dbReference type="CDD" id="cd23659">
    <property type="entry name" value="USP_At3g01520-like"/>
    <property type="match status" value="1"/>
</dbReference>
<keyword evidence="4" id="KW-1185">Reference proteome</keyword>
<dbReference type="OrthoDB" id="843225at2759"/>
<dbReference type="PANTHER" id="PTHR46100:SF4">
    <property type="entry name" value="USPA DOMAIN-CONTAINING PROTEIN"/>
    <property type="match status" value="1"/>
</dbReference>
<feature type="region of interest" description="Disordered" evidence="1">
    <location>
        <begin position="1"/>
        <end position="20"/>
    </location>
</feature>
<reference evidence="3 4" key="1">
    <citation type="submission" date="2016-07" db="EMBL/GenBank/DDBJ databases">
        <title>Pervasive Adenine N6-methylation of Active Genes in Fungi.</title>
        <authorList>
            <consortium name="DOE Joint Genome Institute"/>
            <person name="Mondo S.J."/>
            <person name="Dannebaum R.O."/>
            <person name="Kuo R.C."/>
            <person name="Labutti K."/>
            <person name="Haridas S."/>
            <person name="Kuo A."/>
            <person name="Salamov A."/>
            <person name="Ahrendt S.R."/>
            <person name="Lipzen A."/>
            <person name="Sullivan W."/>
            <person name="Andreopoulos W.B."/>
            <person name="Clum A."/>
            <person name="Lindquist E."/>
            <person name="Daum C."/>
            <person name="Ramamoorthy G.K."/>
            <person name="Gryganskyi A."/>
            <person name="Culley D."/>
            <person name="Magnuson J.K."/>
            <person name="James T.Y."/>
            <person name="O'Malley M.A."/>
            <person name="Stajich J.E."/>
            <person name="Spatafora J.W."/>
            <person name="Visel A."/>
            <person name="Grigoriev I.V."/>
        </authorList>
    </citation>
    <scope>NUCLEOTIDE SEQUENCE [LARGE SCALE GENOMIC DNA]</scope>
    <source>
        <strain evidence="3 4">NRRL 1336</strain>
    </source>
</reference>
<dbReference type="Pfam" id="PF00582">
    <property type="entry name" value="Usp"/>
    <property type="match status" value="1"/>
</dbReference>
<evidence type="ECO:0000313" key="3">
    <source>
        <dbReference type="EMBL" id="ORZ08443.1"/>
    </source>
</evidence>
<feature type="domain" description="UspA" evidence="2">
    <location>
        <begin position="213"/>
        <end position="354"/>
    </location>
</feature>
<organism evidence="3 4">
    <name type="scientific">Absidia repens</name>
    <dbReference type="NCBI Taxonomy" id="90262"/>
    <lineage>
        <taxon>Eukaryota</taxon>
        <taxon>Fungi</taxon>
        <taxon>Fungi incertae sedis</taxon>
        <taxon>Mucoromycota</taxon>
        <taxon>Mucoromycotina</taxon>
        <taxon>Mucoromycetes</taxon>
        <taxon>Mucorales</taxon>
        <taxon>Cunninghamellaceae</taxon>
        <taxon>Absidia</taxon>
    </lineage>
</organism>